<keyword evidence="3 6" id="KW-0012">Acyltransferase</keyword>
<dbReference type="EMBL" id="CP102252">
    <property type="protein sequence ID" value="UWN64725.1"/>
    <property type="molecule type" value="Genomic_DNA"/>
</dbReference>
<dbReference type="RefSeq" id="WP_147513176.1">
    <property type="nucleotide sequence ID" value="NZ_CP102252.1"/>
</dbReference>
<evidence type="ECO:0000256" key="4">
    <source>
        <dbReference type="SAM" id="Phobius"/>
    </source>
</evidence>
<dbReference type="SUPFAM" id="SSF69593">
    <property type="entry name" value="Glycerol-3-phosphate (1)-acyltransferase"/>
    <property type="match status" value="1"/>
</dbReference>
<dbReference type="PANTHER" id="PTHR10434">
    <property type="entry name" value="1-ACYL-SN-GLYCEROL-3-PHOSPHATE ACYLTRANSFERASE"/>
    <property type="match status" value="1"/>
</dbReference>
<protein>
    <submittedName>
        <fullName evidence="6">1-acyl-sn-glycerol-3-phosphate acyltransferase</fullName>
    </submittedName>
</protein>
<dbReference type="CDD" id="cd07989">
    <property type="entry name" value="LPLAT_AGPAT-like"/>
    <property type="match status" value="1"/>
</dbReference>
<comment type="pathway">
    <text evidence="1">Lipid metabolism.</text>
</comment>
<evidence type="ECO:0000313" key="7">
    <source>
        <dbReference type="Proteomes" id="UP001058267"/>
    </source>
</evidence>
<keyword evidence="4" id="KW-1133">Transmembrane helix</keyword>
<keyword evidence="4" id="KW-0812">Transmembrane</keyword>
<evidence type="ECO:0000313" key="6">
    <source>
        <dbReference type="EMBL" id="UWN64725.1"/>
    </source>
</evidence>
<gene>
    <name evidence="6" type="ORF">NQ519_13385</name>
</gene>
<keyword evidence="2" id="KW-0808">Transferase</keyword>
<keyword evidence="4" id="KW-0472">Membrane</keyword>
<accession>A0ABY5V528</accession>
<dbReference type="Proteomes" id="UP001058267">
    <property type="component" value="Chromosome"/>
</dbReference>
<evidence type="ECO:0000256" key="2">
    <source>
        <dbReference type="ARBA" id="ARBA00022679"/>
    </source>
</evidence>
<dbReference type="PANTHER" id="PTHR10434:SF11">
    <property type="entry name" value="1-ACYL-SN-GLYCEROL-3-PHOSPHATE ACYLTRANSFERASE"/>
    <property type="match status" value="1"/>
</dbReference>
<dbReference type="InterPro" id="IPR002123">
    <property type="entry name" value="Plipid/glycerol_acylTrfase"/>
</dbReference>
<keyword evidence="7" id="KW-1185">Reference proteome</keyword>
<evidence type="ECO:0000256" key="1">
    <source>
        <dbReference type="ARBA" id="ARBA00005189"/>
    </source>
</evidence>
<organism evidence="6 7">
    <name type="scientific">Alistipes senegalensis JC50</name>
    <dbReference type="NCBI Taxonomy" id="1033732"/>
    <lineage>
        <taxon>Bacteria</taxon>
        <taxon>Pseudomonadati</taxon>
        <taxon>Bacteroidota</taxon>
        <taxon>Bacteroidia</taxon>
        <taxon>Bacteroidales</taxon>
        <taxon>Rikenellaceae</taxon>
        <taxon>Alistipes</taxon>
    </lineage>
</organism>
<reference evidence="6" key="1">
    <citation type="journal article" date="2022" name="Cell">
        <title>Design, construction, and in vivo augmentation of a complex gut microbiome.</title>
        <authorList>
            <person name="Cheng A.G."/>
            <person name="Ho P.Y."/>
            <person name="Aranda-Diaz A."/>
            <person name="Jain S."/>
            <person name="Yu F.B."/>
            <person name="Meng X."/>
            <person name="Wang M."/>
            <person name="Iakiviak M."/>
            <person name="Nagashima K."/>
            <person name="Zhao A."/>
            <person name="Murugkar P."/>
            <person name="Patil A."/>
            <person name="Atabakhsh K."/>
            <person name="Weakley A."/>
            <person name="Yan J."/>
            <person name="Brumbaugh A.R."/>
            <person name="Higginbottom S."/>
            <person name="Dimas A."/>
            <person name="Shiver A.L."/>
            <person name="Deutschbauer A."/>
            <person name="Neff N."/>
            <person name="Sonnenburg J.L."/>
            <person name="Huang K.C."/>
            <person name="Fischbach M.A."/>
        </authorList>
    </citation>
    <scope>NUCLEOTIDE SEQUENCE</scope>
    <source>
        <strain evidence="6">JC50</strain>
    </source>
</reference>
<feature type="domain" description="Phospholipid/glycerol acyltransferase" evidence="5">
    <location>
        <begin position="72"/>
        <end position="186"/>
    </location>
</feature>
<name>A0ABY5V528_9BACT</name>
<dbReference type="SMART" id="SM00563">
    <property type="entry name" value="PlsC"/>
    <property type="match status" value="1"/>
</dbReference>
<dbReference type="GO" id="GO:0016746">
    <property type="term" value="F:acyltransferase activity"/>
    <property type="evidence" value="ECO:0007669"/>
    <property type="project" value="UniProtKB-KW"/>
</dbReference>
<sequence>MLSALYYLFLVLLCTFFMILSALALVLCYPFDKGRRVVHELSRILVRIFFFIPPFWRQKVIGRELIDRKKRYVIVINHNTVIDIPALYYIPLNFRWVSKREVFKTLFFGQYLVLHGDICIDRGRAAEALEQMVRDGRMWISRGASVAVFPEGTRSKNGEIGRFKAGAFTLAKEAGVDILPVVMDGTKTLIRKNLAFNWGNRITLRVLPPVPASEVAATETHELMQTVRERMCEALAEIRTESAMQNS</sequence>
<proteinExistence type="predicted"/>
<evidence type="ECO:0000259" key="5">
    <source>
        <dbReference type="SMART" id="SM00563"/>
    </source>
</evidence>
<feature type="transmembrane region" description="Helical" evidence="4">
    <location>
        <begin position="6"/>
        <end position="29"/>
    </location>
</feature>
<evidence type="ECO:0000256" key="3">
    <source>
        <dbReference type="ARBA" id="ARBA00023315"/>
    </source>
</evidence>
<dbReference type="Pfam" id="PF01553">
    <property type="entry name" value="Acyltransferase"/>
    <property type="match status" value="1"/>
</dbReference>